<evidence type="ECO:0000313" key="3">
    <source>
        <dbReference type="Proteomes" id="UP000275267"/>
    </source>
</evidence>
<evidence type="ECO:0000313" key="2">
    <source>
        <dbReference type="EMBL" id="RLN24039.1"/>
    </source>
</evidence>
<dbReference type="PANTHER" id="PTHR47074:SF11">
    <property type="entry name" value="REVERSE TRANSCRIPTASE-LIKE PROTEIN"/>
    <property type="match status" value="1"/>
</dbReference>
<keyword evidence="3" id="KW-1185">Reference proteome</keyword>
<comment type="caution">
    <text evidence="2">The sequence shown here is derived from an EMBL/GenBank/DDBJ whole genome shotgun (WGS) entry which is preliminary data.</text>
</comment>
<sequence length="184" mass="20993">MEQKVQYKVFVFLWRWWSARNKANAGEKNVCPSEICNSVAFYLMEFDKLFNPTQPVTRSENQKWKPPYADHYKVNVDASFNPETKKGGWGFIARDCDGRFLEGGAAGGRHAPATRRQARRREPATVRPAQQGRSSRPEGAAGRSRDSHDDSTFDKQNPRIPNPDFPIQLAVLSKIHEPTPFPYL</sequence>
<accession>A0A3L6SN20</accession>
<dbReference type="OrthoDB" id="1906820at2759"/>
<reference evidence="3" key="1">
    <citation type="journal article" date="2019" name="Nat. Commun.">
        <title>The genome of broomcorn millet.</title>
        <authorList>
            <person name="Zou C."/>
            <person name="Miki D."/>
            <person name="Li D."/>
            <person name="Tang Q."/>
            <person name="Xiao L."/>
            <person name="Rajput S."/>
            <person name="Deng P."/>
            <person name="Jia W."/>
            <person name="Huang R."/>
            <person name="Zhang M."/>
            <person name="Sun Y."/>
            <person name="Hu J."/>
            <person name="Fu X."/>
            <person name="Schnable P.S."/>
            <person name="Li F."/>
            <person name="Zhang H."/>
            <person name="Feng B."/>
            <person name="Zhu X."/>
            <person name="Liu R."/>
            <person name="Schnable J.C."/>
            <person name="Zhu J.-K."/>
            <person name="Zhang H."/>
        </authorList>
    </citation>
    <scope>NUCLEOTIDE SEQUENCE [LARGE SCALE GENOMIC DNA]</scope>
</reference>
<dbReference type="InterPro" id="IPR052929">
    <property type="entry name" value="RNase_H-like_EbsB-rel"/>
</dbReference>
<dbReference type="Proteomes" id="UP000275267">
    <property type="component" value="Unassembled WGS sequence"/>
</dbReference>
<feature type="region of interest" description="Disordered" evidence="1">
    <location>
        <begin position="103"/>
        <end position="165"/>
    </location>
</feature>
<protein>
    <recommendedName>
        <fullName evidence="4">RNase H type-1 domain-containing protein</fullName>
    </recommendedName>
</protein>
<dbReference type="EMBL" id="PQIB02000004">
    <property type="protein sequence ID" value="RLN24039.1"/>
    <property type="molecule type" value="Genomic_DNA"/>
</dbReference>
<gene>
    <name evidence="2" type="ORF">C2845_PM07G05950</name>
</gene>
<evidence type="ECO:0000256" key="1">
    <source>
        <dbReference type="SAM" id="MobiDB-lite"/>
    </source>
</evidence>
<dbReference type="PANTHER" id="PTHR47074">
    <property type="entry name" value="BNAC02G40300D PROTEIN"/>
    <property type="match status" value="1"/>
</dbReference>
<feature type="compositionally biased region" description="Basic and acidic residues" evidence="1">
    <location>
        <begin position="143"/>
        <end position="157"/>
    </location>
</feature>
<dbReference type="AlphaFoldDB" id="A0A3L6SN20"/>
<evidence type="ECO:0008006" key="4">
    <source>
        <dbReference type="Google" id="ProtNLM"/>
    </source>
</evidence>
<proteinExistence type="predicted"/>
<name>A0A3L6SN20_PANMI</name>
<organism evidence="2 3">
    <name type="scientific">Panicum miliaceum</name>
    <name type="common">Proso millet</name>
    <name type="synonym">Broomcorn millet</name>
    <dbReference type="NCBI Taxonomy" id="4540"/>
    <lineage>
        <taxon>Eukaryota</taxon>
        <taxon>Viridiplantae</taxon>
        <taxon>Streptophyta</taxon>
        <taxon>Embryophyta</taxon>
        <taxon>Tracheophyta</taxon>
        <taxon>Spermatophyta</taxon>
        <taxon>Magnoliopsida</taxon>
        <taxon>Liliopsida</taxon>
        <taxon>Poales</taxon>
        <taxon>Poaceae</taxon>
        <taxon>PACMAD clade</taxon>
        <taxon>Panicoideae</taxon>
        <taxon>Panicodae</taxon>
        <taxon>Paniceae</taxon>
        <taxon>Panicinae</taxon>
        <taxon>Panicum</taxon>
        <taxon>Panicum sect. Panicum</taxon>
    </lineage>
</organism>